<gene>
    <name evidence="8" type="ORF">SAMN02745746_01684</name>
</gene>
<keyword evidence="3 6" id="KW-0812">Transmembrane</keyword>
<organism evidence="8 9">
    <name type="scientific">Pseudogulbenkiania subflava DSM 22618</name>
    <dbReference type="NCBI Taxonomy" id="1123014"/>
    <lineage>
        <taxon>Bacteria</taxon>
        <taxon>Pseudomonadati</taxon>
        <taxon>Pseudomonadota</taxon>
        <taxon>Betaproteobacteria</taxon>
        <taxon>Neisseriales</taxon>
        <taxon>Chromobacteriaceae</taxon>
        <taxon>Pseudogulbenkiania</taxon>
    </lineage>
</organism>
<dbReference type="PANTHER" id="PTHR43124:SF3">
    <property type="entry name" value="CHLORAMPHENICOL EFFLUX PUMP RV0191"/>
    <property type="match status" value="1"/>
</dbReference>
<evidence type="ECO:0000256" key="4">
    <source>
        <dbReference type="ARBA" id="ARBA00022989"/>
    </source>
</evidence>
<dbReference type="GO" id="GO:0022857">
    <property type="term" value="F:transmembrane transporter activity"/>
    <property type="evidence" value="ECO:0007669"/>
    <property type="project" value="InterPro"/>
</dbReference>
<proteinExistence type="predicted"/>
<evidence type="ECO:0000313" key="8">
    <source>
        <dbReference type="EMBL" id="SMF17043.1"/>
    </source>
</evidence>
<name>A0A1Y6BLS8_9NEIS</name>
<comment type="subcellular location">
    <subcellularLocation>
        <location evidence="1">Cell membrane</location>
        <topology evidence="1">Multi-pass membrane protein</topology>
    </subcellularLocation>
</comment>
<evidence type="ECO:0000256" key="1">
    <source>
        <dbReference type="ARBA" id="ARBA00004651"/>
    </source>
</evidence>
<feature type="transmembrane region" description="Helical" evidence="6">
    <location>
        <begin position="329"/>
        <end position="349"/>
    </location>
</feature>
<accession>A0A1Y6BLS8</accession>
<dbReference type="InterPro" id="IPR020846">
    <property type="entry name" value="MFS_dom"/>
</dbReference>
<evidence type="ECO:0000256" key="6">
    <source>
        <dbReference type="SAM" id="Phobius"/>
    </source>
</evidence>
<dbReference type="Proteomes" id="UP000192920">
    <property type="component" value="Unassembled WGS sequence"/>
</dbReference>
<reference evidence="9" key="1">
    <citation type="submission" date="2017-04" db="EMBL/GenBank/DDBJ databases">
        <authorList>
            <person name="Varghese N."/>
            <person name="Submissions S."/>
        </authorList>
    </citation>
    <scope>NUCLEOTIDE SEQUENCE [LARGE SCALE GENOMIC DNA]</scope>
    <source>
        <strain evidence="9">DSM 22618</strain>
    </source>
</reference>
<evidence type="ECO:0000313" key="9">
    <source>
        <dbReference type="Proteomes" id="UP000192920"/>
    </source>
</evidence>
<keyword evidence="9" id="KW-1185">Reference proteome</keyword>
<evidence type="ECO:0000256" key="5">
    <source>
        <dbReference type="ARBA" id="ARBA00023136"/>
    </source>
</evidence>
<dbReference type="PANTHER" id="PTHR43124">
    <property type="entry name" value="PURINE EFFLUX PUMP PBUE"/>
    <property type="match status" value="1"/>
</dbReference>
<keyword evidence="4 6" id="KW-1133">Transmembrane helix</keyword>
<feature type="domain" description="Major facilitator superfamily (MFS) profile" evidence="7">
    <location>
        <begin position="1"/>
        <end position="376"/>
    </location>
</feature>
<evidence type="ECO:0000256" key="3">
    <source>
        <dbReference type="ARBA" id="ARBA00022692"/>
    </source>
</evidence>
<dbReference type="Gene3D" id="1.20.1250.20">
    <property type="entry name" value="MFS general substrate transporter like domains"/>
    <property type="match status" value="1"/>
</dbReference>
<dbReference type="InterPro" id="IPR036259">
    <property type="entry name" value="MFS_trans_sf"/>
</dbReference>
<feature type="transmembrane region" description="Helical" evidence="6">
    <location>
        <begin position="288"/>
        <end position="308"/>
    </location>
</feature>
<sequence>MIVGWLTIFLVGTDLFVVSPFLPQIGHDLGREPSQLTLMVSLFSITYAIACPLQGHVAERIGVPRVLLFGVFTIALANFLTALATSVPALLASRVLAGLAAASISPMLYALAAERSALNQRATNLARINSGLVIALILGAPLGLVLGNYSGWRLVFGLLALAFLMMLPVNRFSWRASSNTRPQSSSSARAQEPLRGAVLYLVCMVLWGASIYAGYTMLAAALDAEYQLSVGGIATVLTCFGLGATIGSLQGGRMADHIGPVRMVRLCFAMMVCTNVCLYFVYQTHAVWALSINMFVLSLVAYGFFPALQATATQRFTARRPTVMGLLSSSLYIGITTGATASGFVYAAVGMLGVIALATTLALTGAGAAAFLHARP</sequence>
<evidence type="ECO:0000256" key="2">
    <source>
        <dbReference type="ARBA" id="ARBA00022475"/>
    </source>
</evidence>
<keyword evidence="2" id="KW-1003">Cell membrane</keyword>
<dbReference type="InterPro" id="IPR011701">
    <property type="entry name" value="MFS"/>
</dbReference>
<dbReference type="CDD" id="cd17324">
    <property type="entry name" value="MFS_NepI_like"/>
    <property type="match status" value="1"/>
</dbReference>
<dbReference type="GO" id="GO:0005886">
    <property type="term" value="C:plasma membrane"/>
    <property type="evidence" value="ECO:0007669"/>
    <property type="project" value="UniProtKB-SubCell"/>
</dbReference>
<feature type="transmembrane region" description="Helical" evidence="6">
    <location>
        <begin position="194"/>
        <end position="215"/>
    </location>
</feature>
<feature type="transmembrane region" description="Helical" evidence="6">
    <location>
        <begin position="227"/>
        <end position="251"/>
    </location>
</feature>
<dbReference type="InterPro" id="IPR050189">
    <property type="entry name" value="MFS_Efflux_Transporters"/>
</dbReference>
<dbReference type="EMBL" id="FXAG01000007">
    <property type="protein sequence ID" value="SMF17043.1"/>
    <property type="molecule type" value="Genomic_DNA"/>
</dbReference>
<dbReference type="PROSITE" id="PS50850">
    <property type="entry name" value="MFS"/>
    <property type="match status" value="1"/>
</dbReference>
<dbReference type="AlphaFoldDB" id="A0A1Y6BLS8"/>
<keyword evidence="5 6" id="KW-0472">Membrane</keyword>
<feature type="transmembrane region" description="Helical" evidence="6">
    <location>
        <begin position="355"/>
        <end position="374"/>
    </location>
</feature>
<feature type="transmembrane region" description="Helical" evidence="6">
    <location>
        <begin position="66"/>
        <end position="85"/>
    </location>
</feature>
<feature type="transmembrane region" description="Helical" evidence="6">
    <location>
        <begin position="263"/>
        <end position="282"/>
    </location>
</feature>
<protein>
    <submittedName>
        <fullName evidence="8">Predicted arabinose efflux permease, MFS family</fullName>
    </submittedName>
</protein>
<feature type="transmembrane region" description="Helical" evidence="6">
    <location>
        <begin position="91"/>
        <end position="113"/>
    </location>
</feature>
<dbReference type="Pfam" id="PF07690">
    <property type="entry name" value="MFS_1"/>
    <property type="match status" value="1"/>
</dbReference>
<evidence type="ECO:0000259" key="7">
    <source>
        <dbReference type="PROSITE" id="PS50850"/>
    </source>
</evidence>
<dbReference type="SUPFAM" id="SSF103473">
    <property type="entry name" value="MFS general substrate transporter"/>
    <property type="match status" value="1"/>
</dbReference>
<dbReference type="STRING" id="1123014.SAMN02745746_01684"/>
<feature type="transmembrane region" description="Helical" evidence="6">
    <location>
        <begin position="36"/>
        <end position="54"/>
    </location>
</feature>
<feature type="transmembrane region" description="Helical" evidence="6">
    <location>
        <begin position="125"/>
        <end position="146"/>
    </location>
</feature>
<feature type="transmembrane region" description="Helical" evidence="6">
    <location>
        <begin position="152"/>
        <end position="173"/>
    </location>
</feature>
<dbReference type="RefSeq" id="WP_085275978.1">
    <property type="nucleotide sequence ID" value="NZ_FXAG01000007.1"/>
</dbReference>